<dbReference type="EMBL" id="BGPR01002252">
    <property type="protein sequence ID" value="GBM70450.1"/>
    <property type="molecule type" value="Genomic_DNA"/>
</dbReference>
<evidence type="ECO:0000313" key="1">
    <source>
        <dbReference type="EMBL" id="GBM70450.1"/>
    </source>
</evidence>
<keyword evidence="2" id="KW-1185">Reference proteome</keyword>
<proteinExistence type="predicted"/>
<evidence type="ECO:0000313" key="2">
    <source>
        <dbReference type="Proteomes" id="UP000499080"/>
    </source>
</evidence>
<dbReference type="Proteomes" id="UP000499080">
    <property type="component" value="Unassembled WGS sequence"/>
</dbReference>
<gene>
    <name evidence="1" type="ORF">AVEN_50720_1</name>
</gene>
<comment type="caution">
    <text evidence="1">The sequence shown here is derived from an EMBL/GenBank/DDBJ whole genome shotgun (WGS) entry which is preliminary data.</text>
</comment>
<reference evidence="1 2" key="1">
    <citation type="journal article" date="2019" name="Sci. Rep.">
        <title>Orb-weaving spider Araneus ventricosus genome elucidates the spidroin gene catalogue.</title>
        <authorList>
            <person name="Kono N."/>
            <person name="Nakamura H."/>
            <person name="Ohtoshi R."/>
            <person name="Moran D.A.P."/>
            <person name="Shinohara A."/>
            <person name="Yoshida Y."/>
            <person name="Fujiwara M."/>
            <person name="Mori M."/>
            <person name="Tomita M."/>
            <person name="Arakawa K."/>
        </authorList>
    </citation>
    <scope>NUCLEOTIDE SEQUENCE [LARGE SCALE GENOMIC DNA]</scope>
</reference>
<organism evidence="1 2">
    <name type="scientific">Araneus ventricosus</name>
    <name type="common">Orbweaver spider</name>
    <name type="synonym">Epeira ventricosa</name>
    <dbReference type="NCBI Taxonomy" id="182803"/>
    <lineage>
        <taxon>Eukaryota</taxon>
        <taxon>Metazoa</taxon>
        <taxon>Ecdysozoa</taxon>
        <taxon>Arthropoda</taxon>
        <taxon>Chelicerata</taxon>
        <taxon>Arachnida</taxon>
        <taxon>Araneae</taxon>
        <taxon>Araneomorphae</taxon>
        <taxon>Entelegynae</taxon>
        <taxon>Araneoidea</taxon>
        <taxon>Araneidae</taxon>
        <taxon>Araneus</taxon>
    </lineage>
</organism>
<protein>
    <submittedName>
        <fullName evidence="1">Uncharacterized protein</fullName>
    </submittedName>
</protein>
<sequence>MEEIEMGSKNFPFTSERRKSEIPAFLRIAVIISIQRNVVLSSSSTSEKNLILDTSFLGMYRMEVQVPNDGRHYTDTDKSEKKFKLFLAI</sequence>
<name>A0A4Y2HYK1_ARAVE</name>
<dbReference type="AlphaFoldDB" id="A0A4Y2HYK1"/>
<accession>A0A4Y2HYK1</accession>